<keyword evidence="7" id="KW-1185">Reference proteome</keyword>
<protein>
    <submittedName>
        <fullName evidence="6">Sugar ABC transporter substrate-binding protein</fullName>
    </submittedName>
</protein>
<dbReference type="Gene3D" id="3.40.50.2300">
    <property type="match status" value="2"/>
</dbReference>
<feature type="compositionally biased region" description="Low complexity" evidence="3">
    <location>
        <begin position="28"/>
        <end position="43"/>
    </location>
</feature>
<comment type="subcellular location">
    <subcellularLocation>
        <location evidence="1">Cell envelope</location>
    </subcellularLocation>
</comment>
<feature type="signal peptide" evidence="4">
    <location>
        <begin position="1"/>
        <end position="21"/>
    </location>
</feature>
<dbReference type="PROSITE" id="PS51257">
    <property type="entry name" value="PROKAR_LIPOPROTEIN"/>
    <property type="match status" value="1"/>
</dbReference>
<feature type="chain" id="PRO_5045550823" evidence="4">
    <location>
        <begin position="22"/>
        <end position="383"/>
    </location>
</feature>
<dbReference type="Pfam" id="PF13407">
    <property type="entry name" value="Peripla_BP_4"/>
    <property type="match status" value="1"/>
</dbReference>
<accession>A0ABQ3YSA7</accession>
<evidence type="ECO:0000313" key="6">
    <source>
        <dbReference type="EMBL" id="GIE00412.1"/>
    </source>
</evidence>
<feature type="region of interest" description="Disordered" evidence="3">
    <location>
        <begin position="23"/>
        <end position="48"/>
    </location>
</feature>
<gene>
    <name evidence="6" type="ORF">Adu01nite_17620</name>
</gene>
<organism evidence="6 7">
    <name type="scientific">Paractinoplanes durhamensis</name>
    <dbReference type="NCBI Taxonomy" id="113563"/>
    <lineage>
        <taxon>Bacteria</taxon>
        <taxon>Bacillati</taxon>
        <taxon>Actinomycetota</taxon>
        <taxon>Actinomycetes</taxon>
        <taxon>Micromonosporales</taxon>
        <taxon>Micromonosporaceae</taxon>
        <taxon>Paractinoplanes</taxon>
    </lineage>
</organism>
<reference evidence="6 7" key="1">
    <citation type="submission" date="2021-01" db="EMBL/GenBank/DDBJ databases">
        <title>Whole genome shotgun sequence of Actinoplanes durhamensis NBRC 14914.</title>
        <authorList>
            <person name="Komaki H."/>
            <person name="Tamura T."/>
        </authorList>
    </citation>
    <scope>NUCLEOTIDE SEQUENCE [LARGE SCALE GENOMIC DNA]</scope>
    <source>
        <strain evidence="6 7">NBRC 14914</strain>
    </source>
</reference>
<proteinExistence type="predicted"/>
<dbReference type="InterPro" id="IPR028082">
    <property type="entry name" value="Peripla_BP_I"/>
</dbReference>
<evidence type="ECO:0000313" key="7">
    <source>
        <dbReference type="Proteomes" id="UP000637628"/>
    </source>
</evidence>
<sequence>MRKKLLALMTVGLLATVTITACDDSDQSSDTSSGSDSSGASSGKARVGVIMPDTKSSQRWSTDDPKFLKAAFDAANVPVEIQNAQGDRANFVKIGTDMLNGGVKVLIIANLDADSGKAVIDLAKEKKIPVIDYDRLTLNGGADYYVSFDNEAVGRYQAYGLISCLSEKKVKNPIIAELNGSSTDNNSALFKDGYDGQLDVKYDSAEYTKGPDQFVPDWDSEEAGKIFEQMLAQQPKIGGVLAANDGLGNAVIQVLRKKGLSGKVPVTGQDATLQGLQNLLTGEQCVTIYKKVQREAEAAAGLAVKLFKGDKPTTPGQIKDPESGGYVPFVSLEPVQIDKFKVKDVVADGFVTKKQLCTGKYAKLCNTYGVGVAPSASADTDDK</sequence>
<name>A0ABQ3YSA7_9ACTN</name>
<comment type="caution">
    <text evidence="6">The sequence shown here is derived from an EMBL/GenBank/DDBJ whole genome shotgun (WGS) entry which is preliminary data.</text>
</comment>
<dbReference type="InterPro" id="IPR050555">
    <property type="entry name" value="Bact_Solute-Bind_Prot2"/>
</dbReference>
<dbReference type="EMBL" id="BOML01000014">
    <property type="protein sequence ID" value="GIE00412.1"/>
    <property type="molecule type" value="Genomic_DNA"/>
</dbReference>
<evidence type="ECO:0000256" key="1">
    <source>
        <dbReference type="ARBA" id="ARBA00004196"/>
    </source>
</evidence>
<evidence type="ECO:0000256" key="4">
    <source>
        <dbReference type="SAM" id="SignalP"/>
    </source>
</evidence>
<dbReference type="PANTHER" id="PTHR30036">
    <property type="entry name" value="D-XYLOSE-BINDING PERIPLASMIC PROTEIN"/>
    <property type="match status" value="1"/>
</dbReference>
<evidence type="ECO:0000256" key="2">
    <source>
        <dbReference type="ARBA" id="ARBA00022729"/>
    </source>
</evidence>
<keyword evidence="2 4" id="KW-0732">Signal</keyword>
<dbReference type="InterPro" id="IPR025997">
    <property type="entry name" value="SBP_2_dom"/>
</dbReference>
<feature type="domain" description="Periplasmic binding protein" evidence="5">
    <location>
        <begin position="48"/>
        <end position="310"/>
    </location>
</feature>
<dbReference type="PANTHER" id="PTHR30036:SF1">
    <property type="entry name" value="D-XYLOSE-BINDING PERIPLASMIC PROTEIN"/>
    <property type="match status" value="1"/>
</dbReference>
<dbReference type="SUPFAM" id="SSF53822">
    <property type="entry name" value="Periplasmic binding protein-like I"/>
    <property type="match status" value="1"/>
</dbReference>
<evidence type="ECO:0000259" key="5">
    <source>
        <dbReference type="Pfam" id="PF13407"/>
    </source>
</evidence>
<evidence type="ECO:0000256" key="3">
    <source>
        <dbReference type="SAM" id="MobiDB-lite"/>
    </source>
</evidence>
<dbReference type="Proteomes" id="UP000637628">
    <property type="component" value="Unassembled WGS sequence"/>
</dbReference>
<dbReference type="RefSeq" id="WP_203726052.1">
    <property type="nucleotide sequence ID" value="NZ_JBHTFU010000001.1"/>
</dbReference>